<protein>
    <submittedName>
        <fullName evidence="1">Uncharacterized protein</fullName>
    </submittedName>
</protein>
<proteinExistence type="predicted"/>
<dbReference type="AlphaFoldDB" id="L9VU51"/>
<organism evidence="1 2">
    <name type="scientific">Natronorubrum tibetense GA33</name>
    <dbReference type="NCBI Taxonomy" id="1114856"/>
    <lineage>
        <taxon>Archaea</taxon>
        <taxon>Methanobacteriati</taxon>
        <taxon>Methanobacteriota</taxon>
        <taxon>Stenosarchaea group</taxon>
        <taxon>Halobacteria</taxon>
        <taxon>Halobacteriales</taxon>
        <taxon>Natrialbaceae</taxon>
        <taxon>Natronorubrum</taxon>
    </lineage>
</organism>
<reference evidence="1 2" key="1">
    <citation type="journal article" date="2014" name="PLoS Genet.">
        <title>Phylogenetically driven sequencing of extremely halophilic archaea reveals strategies for static and dynamic osmo-response.</title>
        <authorList>
            <person name="Becker E.A."/>
            <person name="Seitzer P.M."/>
            <person name="Tritt A."/>
            <person name="Larsen D."/>
            <person name="Krusor M."/>
            <person name="Yao A.I."/>
            <person name="Wu D."/>
            <person name="Madern D."/>
            <person name="Eisen J.A."/>
            <person name="Darling A.E."/>
            <person name="Facciotti M.T."/>
        </authorList>
    </citation>
    <scope>NUCLEOTIDE SEQUENCE [LARGE SCALE GENOMIC DNA]</scope>
    <source>
        <strain evidence="1 2">GA33</strain>
    </source>
</reference>
<evidence type="ECO:0000313" key="2">
    <source>
        <dbReference type="Proteomes" id="UP000011599"/>
    </source>
</evidence>
<keyword evidence="2" id="KW-1185">Reference proteome</keyword>
<name>L9VU51_9EURY</name>
<evidence type="ECO:0000313" key="1">
    <source>
        <dbReference type="EMBL" id="ELY39803.1"/>
    </source>
</evidence>
<dbReference type="PATRIC" id="fig|1114856.3.peg.2921"/>
<dbReference type="EMBL" id="AOHW01000036">
    <property type="protein sequence ID" value="ELY39803.1"/>
    <property type="molecule type" value="Genomic_DNA"/>
</dbReference>
<accession>L9VU51</accession>
<dbReference type="Proteomes" id="UP000011599">
    <property type="component" value="Unassembled WGS sequence"/>
</dbReference>
<comment type="caution">
    <text evidence="1">The sequence shown here is derived from an EMBL/GenBank/DDBJ whole genome shotgun (WGS) entry which is preliminary data.</text>
</comment>
<sequence length="101" mass="10893">MWFFDPTGEWIVRENVSSAISRLPGTRPDFARETISAVARSASDRDGTHLCRVTMSTLETLVASHPEGVATGIDMVALSELLDPSEALRSGANDATDSIEE</sequence>
<gene>
    <name evidence="1" type="ORF">C496_14036</name>
</gene>